<dbReference type="Proteomes" id="UP001353858">
    <property type="component" value="Unassembled WGS sequence"/>
</dbReference>
<keyword evidence="6" id="KW-0496">Mitochondrion</keyword>
<dbReference type="Pfam" id="PF10568">
    <property type="entry name" value="Tom37"/>
    <property type="match status" value="1"/>
</dbReference>
<comment type="similarity">
    <text evidence="2">Belongs to the metaxin family.</text>
</comment>
<evidence type="ECO:0000256" key="4">
    <source>
        <dbReference type="ARBA" id="ARBA00022787"/>
    </source>
</evidence>
<keyword evidence="11" id="KW-1185">Reference proteome</keyword>
<sequence>MPVLSPFNLRIWEPDFGLPTVEPDCLIALTALKMCNAPVKISYGSCPQLWPIPNLVQNDVCLTKSPEFVDELMKICNIDSKLDSRNQGHCMAYKRYFLESFEPLFFYDCWIHKVNYQHTIRRWFMSAITFPFNHFYMKSRYKEANERYECIKKNNSNEVIVSELYESATRCLEDFNSMLSDNRTYLLGNTPSSLDAIVYSYLAIALNLPIPDTTFQNLVKNYKYLYKYVRSITRTYYPELEVKYKYVQPENALSDRASNLTLIVAALLDN</sequence>
<comment type="subcellular location">
    <subcellularLocation>
        <location evidence="1">Mitochondrion outer membrane</location>
    </subcellularLocation>
</comment>
<evidence type="ECO:0000313" key="11">
    <source>
        <dbReference type="Proteomes" id="UP001353858"/>
    </source>
</evidence>
<organism evidence="10 11">
    <name type="scientific">Aquatica leii</name>
    <dbReference type="NCBI Taxonomy" id="1421715"/>
    <lineage>
        <taxon>Eukaryota</taxon>
        <taxon>Metazoa</taxon>
        <taxon>Ecdysozoa</taxon>
        <taxon>Arthropoda</taxon>
        <taxon>Hexapoda</taxon>
        <taxon>Insecta</taxon>
        <taxon>Pterygota</taxon>
        <taxon>Neoptera</taxon>
        <taxon>Endopterygota</taxon>
        <taxon>Coleoptera</taxon>
        <taxon>Polyphaga</taxon>
        <taxon>Elateriformia</taxon>
        <taxon>Elateroidea</taxon>
        <taxon>Lampyridae</taxon>
        <taxon>Luciolinae</taxon>
        <taxon>Aquatica</taxon>
    </lineage>
</organism>
<name>A0AAN7PNJ7_9COLE</name>
<evidence type="ECO:0000256" key="7">
    <source>
        <dbReference type="ARBA" id="ARBA00023136"/>
    </source>
</evidence>
<feature type="domain" description="Mitochondrial outer membrane transport complex Sam37/metaxin N-terminal" evidence="8">
    <location>
        <begin position="25"/>
        <end position="139"/>
    </location>
</feature>
<dbReference type="GO" id="GO:0007005">
    <property type="term" value="P:mitochondrion organization"/>
    <property type="evidence" value="ECO:0007669"/>
    <property type="project" value="TreeGrafter"/>
</dbReference>
<keyword evidence="3" id="KW-0813">Transport</keyword>
<dbReference type="InterPro" id="IPR033468">
    <property type="entry name" value="Metaxin_GST"/>
</dbReference>
<keyword evidence="4" id="KW-1000">Mitochondrion outer membrane</keyword>
<dbReference type="InterPro" id="IPR036282">
    <property type="entry name" value="Glutathione-S-Trfase_C_sf"/>
</dbReference>
<reference evidence="11" key="1">
    <citation type="submission" date="2023-01" db="EMBL/GenBank/DDBJ databases">
        <title>Key to firefly adult light organ development and bioluminescence: homeobox transcription factors regulate luciferase expression and transportation to peroxisome.</title>
        <authorList>
            <person name="Fu X."/>
        </authorList>
    </citation>
    <scope>NUCLEOTIDE SEQUENCE [LARGE SCALE GENOMIC DNA]</scope>
</reference>
<proteinExistence type="inferred from homology"/>
<gene>
    <name evidence="10" type="ORF">RN001_015886</name>
</gene>
<dbReference type="InterPro" id="IPR050931">
    <property type="entry name" value="Mito_Protein_Transport_Metaxin"/>
</dbReference>
<evidence type="ECO:0000259" key="9">
    <source>
        <dbReference type="Pfam" id="PF17171"/>
    </source>
</evidence>
<accession>A0AAN7PNJ7</accession>
<feature type="domain" description="Metaxin glutathione S-transferase" evidence="9">
    <location>
        <begin position="168"/>
        <end position="232"/>
    </location>
</feature>
<dbReference type="InterPro" id="IPR019564">
    <property type="entry name" value="Sam37/metaxin_N"/>
</dbReference>
<evidence type="ECO:0000313" key="10">
    <source>
        <dbReference type="EMBL" id="KAK4871762.1"/>
    </source>
</evidence>
<dbReference type="Pfam" id="PF17171">
    <property type="entry name" value="GST_C_6"/>
    <property type="match status" value="1"/>
</dbReference>
<dbReference type="SUPFAM" id="SSF47616">
    <property type="entry name" value="GST C-terminal domain-like"/>
    <property type="match status" value="1"/>
</dbReference>
<evidence type="ECO:0000256" key="2">
    <source>
        <dbReference type="ARBA" id="ARBA00009170"/>
    </source>
</evidence>
<evidence type="ECO:0000259" key="8">
    <source>
        <dbReference type="Pfam" id="PF10568"/>
    </source>
</evidence>
<evidence type="ECO:0008006" key="12">
    <source>
        <dbReference type="Google" id="ProtNLM"/>
    </source>
</evidence>
<keyword evidence="7" id="KW-0472">Membrane</keyword>
<dbReference type="PANTHER" id="PTHR12289:SF41">
    <property type="entry name" value="FAILED AXON CONNECTIONS-RELATED"/>
    <property type="match status" value="1"/>
</dbReference>
<dbReference type="EMBL" id="JARPUR010000008">
    <property type="protein sequence ID" value="KAK4871762.1"/>
    <property type="molecule type" value="Genomic_DNA"/>
</dbReference>
<dbReference type="PANTHER" id="PTHR12289">
    <property type="entry name" value="METAXIN RELATED"/>
    <property type="match status" value="1"/>
</dbReference>
<dbReference type="GO" id="GO:0015031">
    <property type="term" value="P:protein transport"/>
    <property type="evidence" value="ECO:0007669"/>
    <property type="project" value="UniProtKB-KW"/>
</dbReference>
<keyword evidence="5" id="KW-0653">Protein transport</keyword>
<evidence type="ECO:0000256" key="3">
    <source>
        <dbReference type="ARBA" id="ARBA00022448"/>
    </source>
</evidence>
<evidence type="ECO:0000256" key="5">
    <source>
        <dbReference type="ARBA" id="ARBA00022927"/>
    </source>
</evidence>
<dbReference type="GO" id="GO:0001401">
    <property type="term" value="C:SAM complex"/>
    <property type="evidence" value="ECO:0007669"/>
    <property type="project" value="InterPro"/>
</dbReference>
<evidence type="ECO:0000256" key="6">
    <source>
        <dbReference type="ARBA" id="ARBA00023128"/>
    </source>
</evidence>
<dbReference type="AlphaFoldDB" id="A0AAN7PNJ7"/>
<comment type="caution">
    <text evidence="10">The sequence shown here is derived from an EMBL/GenBank/DDBJ whole genome shotgun (WGS) entry which is preliminary data.</text>
</comment>
<evidence type="ECO:0000256" key="1">
    <source>
        <dbReference type="ARBA" id="ARBA00004294"/>
    </source>
</evidence>
<protein>
    <recommendedName>
        <fullName evidence="12">Metaxin-1</fullName>
    </recommendedName>
</protein>